<dbReference type="PIRSF" id="PIRSF002070">
    <property type="entry name" value="SSB"/>
    <property type="match status" value="1"/>
</dbReference>
<evidence type="ECO:0000256" key="4">
    <source>
        <dbReference type="SAM" id="MobiDB-lite"/>
    </source>
</evidence>
<proteinExistence type="inferred from homology"/>
<name>A0ABV6KUF2_9BACI</name>
<evidence type="ECO:0000313" key="6">
    <source>
        <dbReference type="Proteomes" id="UP001589738"/>
    </source>
</evidence>
<dbReference type="Gene3D" id="2.40.50.140">
    <property type="entry name" value="Nucleic acid-binding proteins"/>
    <property type="match status" value="1"/>
</dbReference>
<comment type="caution">
    <text evidence="5">The sequence shown here is derived from an EMBL/GenBank/DDBJ whole genome shotgun (WGS) entry which is preliminary data.</text>
</comment>
<dbReference type="InterPro" id="IPR012340">
    <property type="entry name" value="NA-bd_OB-fold"/>
</dbReference>
<comment type="subunit">
    <text evidence="2">Homotetramer.</text>
</comment>
<gene>
    <name evidence="5" type="ORF">ACFFHF_17125</name>
</gene>
<evidence type="ECO:0000256" key="1">
    <source>
        <dbReference type="ARBA" id="ARBA00023125"/>
    </source>
</evidence>
<dbReference type="InterPro" id="IPR011344">
    <property type="entry name" value="ssDNA-bd"/>
</dbReference>
<dbReference type="InterPro" id="IPR000424">
    <property type="entry name" value="Primosome_PriB/ssb"/>
</dbReference>
<evidence type="ECO:0000256" key="2">
    <source>
        <dbReference type="HAMAP-Rule" id="MF_00984"/>
    </source>
</evidence>
<dbReference type="HAMAP" id="MF_00984">
    <property type="entry name" value="SSB"/>
    <property type="match status" value="1"/>
</dbReference>
<dbReference type="NCBIfam" id="TIGR00621">
    <property type="entry name" value="ssb"/>
    <property type="match status" value="1"/>
</dbReference>
<dbReference type="PANTHER" id="PTHR10302:SF27">
    <property type="entry name" value="SINGLE-STRANDED DNA-BINDING PROTEIN"/>
    <property type="match status" value="1"/>
</dbReference>
<evidence type="ECO:0000313" key="5">
    <source>
        <dbReference type="EMBL" id="MFC0476928.1"/>
    </source>
</evidence>
<dbReference type="PANTHER" id="PTHR10302">
    <property type="entry name" value="SINGLE-STRANDED DNA-BINDING PROTEIN"/>
    <property type="match status" value="1"/>
</dbReference>
<keyword evidence="6" id="KW-1185">Reference proteome</keyword>
<feature type="compositionally biased region" description="Low complexity" evidence="4">
    <location>
        <begin position="104"/>
        <end position="117"/>
    </location>
</feature>
<accession>A0ABV6KUF2</accession>
<dbReference type="RefSeq" id="WP_377058670.1">
    <property type="nucleotide sequence ID" value="NZ_JBHLUU010000114.1"/>
</dbReference>
<sequence>MNRLTLTGRLTKDVEIRGEENKVGVFTIAVNRKYTNQQGERDVDFPQIKTFNKLAENCAKYLTKGSLVLVDAEIRTGFYEKDGKRQYTLEIIANDVEFLDNRKTSSNSNSNPSNGDNSYEEPPFNNQGPFTGAQEVDDPGIPDWMR</sequence>
<reference evidence="5 6" key="1">
    <citation type="submission" date="2024-09" db="EMBL/GenBank/DDBJ databases">
        <authorList>
            <person name="Sun Q."/>
            <person name="Mori K."/>
        </authorList>
    </citation>
    <scope>NUCLEOTIDE SEQUENCE [LARGE SCALE GENOMIC DNA]</scope>
    <source>
        <strain evidence="5 6">CGMCC 1.9126</strain>
    </source>
</reference>
<dbReference type="GO" id="GO:0003677">
    <property type="term" value="F:DNA binding"/>
    <property type="evidence" value="ECO:0007669"/>
    <property type="project" value="UniProtKB-KW"/>
</dbReference>
<dbReference type="EMBL" id="JBHLUU010000114">
    <property type="protein sequence ID" value="MFC0476928.1"/>
    <property type="molecule type" value="Genomic_DNA"/>
</dbReference>
<evidence type="ECO:0000256" key="3">
    <source>
        <dbReference type="PIRNR" id="PIRNR002070"/>
    </source>
</evidence>
<dbReference type="CDD" id="cd04496">
    <property type="entry name" value="SSB_OBF"/>
    <property type="match status" value="1"/>
</dbReference>
<comment type="caution">
    <text evidence="2">Lacks conserved residue(s) required for the propagation of feature annotation.</text>
</comment>
<organism evidence="5 6">
    <name type="scientific">Robertmurraya beringensis</name>
    <dbReference type="NCBI Taxonomy" id="641660"/>
    <lineage>
        <taxon>Bacteria</taxon>
        <taxon>Bacillati</taxon>
        <taxon>Bacillota</taxon>
        <taxon>Bacilli</taxon>
        <taxon>Bacillales</taxon>
        <taxon>Bacillaceae</taxon>
        <taxon>Robertmurraya</taxon>
    </lineage>
</organism>
<dbReference type="SUPFAM" id="SSF50249">
    <property type="entry name" value="Nucleic acid-binding proteins"/>
    <property type="match status" value="1"/>
</dbReference>
<dbReference type="Pfam" id="PF00436">
    <property type="entry name" value="SSB"/>
    <property type="match status" value="1"/>
</dbReference>
<protein>
    <recommendedName>
        <fullName evidence="2 3">Single-stranded DNA-binding protein</fullName>
        <shortName evidence="2">SSB</shortName>
    </recommendedName>
</protein>
<dbReference type="Proteomes" id="UP001589738">
    <property type="component" value="Unassembled WGS sequence"/>
</dbReference>
<feature type="region of interest" description="Disordered" evidence="4">
    <location>
        <begin position="100"/>
        <end position="146"/>
    </location>
</feature>
<keyword evidence="1 2" id="KW-0238">DNA-binding</keyword>
<dbReference type="PROSITE" id="PS50935">
    <property type="entry name" value="SSB"/>
    <property type="match status" value="1"/>
</dbReference>